<dbReference type="AlphaFoldDB" id="A0AAD8EN40"/>
<reference evidence="2" key="2">
    <citation type="submission" date="2023-05" db="EMBL/GenBank/DDBJ databases">
        <authorList>
            <person name="Fouks B."/>
        </authorList>
    </citation>
    <scope>NUCLEOTIDE SEQUENCE</scope>
    <source>
        <strain evidence="2">Stay&amp;Tobe</strain>
        <tissue evidence="2">Testes</tissue>
    </source>
</reference>
<keyword evidence="3" id="KW-1185">Reference proteome</keyword>
<sequence length="122" mass="14038">KFSGLLVIALFIPSMFHNNIFKFPSAKFESPDDYSCWPEILFINPVICDFFAGHIFFDSSFTCSYVCPFPLVNIRFWVVVVFTRTGGASHHLVFIVNDRNFLDVTVLSFPSIRSFSMHLLRS</sequence>
<feature type="chain" id="PRO_5042242492" evidence="1">
    <location>
        <begin position="18"/>
        <end position="122"/>
    </location>
</feature>
<gene>
    <name evidence="2" type="ORF">L9F63_027133</name>
</gene>
<proteinExistence type="predicted"/>
<evidence type="ECO:0000313" key="3">
    <source>
        <dbReference type="Proteomes" id="UP001233999"/>
    </source>
</evidence>
<protein>
    <submittedName>
        <fullName evidence="2">Uncharacterized protein</fullName>
    </submittedName>
</protein>
<evidence type="ECO:0000313" key="2">
    <source>
        <dbReference type="EMBL" id="KAJ9596246.1"/>
    </source>
</evidence>
<name>A0AAD8EN40_DIPPU</name>
<comment type="caution">
    <text evidence="2">The sequence shown here is derived from an EMBL/GenBank/DDBJ whole genome shotgun (WGS) entry which is preliminary data.</text>
</comment>
<keyword evidence="1" id="KW-0732">Signal</keyword>
<evidence type="ECO:0000256" key="1">
    <source>
        <dbReference type="SAM" id="SignalP"/>
    </source>
</evidence>
<feature type="non-terminal residue" evidence="2">
    <location>
        <position position="1"/>
    </location>
</feature>
<dbReference type="EMBL" id="JASPKZ010002078">
    <property type="protein sequence ID" value="KAJ9596246.1"/>
    <property type="molecule type" value="Genomic_DNA"/>
</dbReference>
<dbReference type="Proteomes" id="UP001233999">
    <property type="component" value="Unassembled WGS sequence"/>
</dbReference>
<accession>A0AAD8EN40</accession>
<feature type="non-terminal residue" evidence="2">
    <location>
        <position position="122"/>
    </location>
</feature>
<reference evidence="2" key="1">
    <citation type="journal article" date="2023" name="IScience">
        <title>Live-bearing cockroach genome reveals convergent evolutionary mechanisms linked to viviparity in insects and beyond.</title>
        <authorList>
            <person name="Fouks B."/>
            <person name="Harrison M.C."/>
            <person name="Mikhailova A.A."/>
            <person name="Marchal E."/>
            <person name="English S."/>
            <person name="Carruthers M."/>
            <person name="Jennings E.C."/>
            <person name="Chiamaka E.L."/>
            <person name="Frigard R.A."/>
            <person name="Pippel M."/>
            <person name="Attardo G.M."/>
            <person name="Benoit J.B."/>
            <person name="Bornberg-Bauer E."/>
            <person name="Tobe S.S."/>
        </authorList>
    </citation>
    <scope>NUCLEOTIDE SEQUENCE</scope>
    <source>
        <strain evidence="2">Stay&amp;Tobe</strain>
    </source>
</reference>
<feature type="signal peptide" evidence="1">
    <location>
        <begin position="1"/>
        <end position="17"/>
    </location>
</feature>
<organism evidence="2 3">
    <name type="scientific">Diploptera punctata</name>
    <name type="common">Pacific beetle cockroach</name>
    <dbReference type="NCBI Taxonomy" id="6984"/>
    <lineage>
        <taxon>Eukaryota</taxon>
        <taxon>Metazoa</taxon>
        <taxon>Ecdysozoa</taxon>
        <taxon>Arthropoda</taxon>
        <taxon>Hexapoda</taxon>
        <taxon>Insecta</taxon>
        <taxon>Pterygota</taxon>
        <taxon>Neoptera</taxon>
        <taxon>Polyneoptera</taxon>
        <taxon>Dictyoptera</taxon>
        <taxon>Blattodea</taxon>
        <taxon>Blaberoidea</taxon>
        <taxon>Blaberidae</taxon>
        <taxon>Diplopterinae</taxon>
        <taxon>Diploptera</taxon>
    </lineage>
</organism>